<dbReference type="EMBL" id="BAAASG010000007">
    <property type="protein sequence ID" value="GAA2488424.1"/>
    <property type="molecule type" value="Genomic_DNA"/>
</dbReference>
<gene>
    <name evidence="2" type="ORF">GCM10010276_28950</name>
</gene>
<reference evidence="3" key="1">
    <citation type="journal article" date="2019" name="Int. J. Syst. Evol. Microbiol.">
        <title>The Global Catalogue of Microorganisms (GCM) 10K type strain sequencing project: providing services to taxonomists for standard genome sequencing and annotation.</title>
        <authorList>
            <consortium name="The Broad Institute Genomics Platform"/>
            <consortium name="The Broad Institute Genome Sequencing Center for Infectious Disease"/>
            <person name="Wu L."/>
            <person name="Ma J."/>
        </authorList>
    </citation>
    <scope>NUCLEOTIDE SEQUENCE [LARGE SCALE GENOMIC DNA]</scope>
    <source>
        <strain evidence="3">JCM 4395</strain>
    </source>
</reference>
<protein>
    <submittedName>
        <fullName evidence="2">Uncharacterized protein</fullName>
    </submittedName>
</protein>
<keyword evidence="1" id="KW-0472">Membrane</keyword>
<evidence type="ECO:0000313" key="3">
    <source>
        <dbReference type="Proteomes" id="UP001501777"/>
    </source>
</evidence>
<proteinExistence type="predicted"/>
<accession>A0ABP5Z0V8</accession>
<sequence>MGRMNAAVRWVVWGTLPLGGVLGGALGTLIGVRPALWLAFIGSWAAGWFVFFSPLRRMRDVPQPEPTSEPVVTS</sequence>
<feature type="transmembrane region" description="Helical" evidence="1">
    <location>
        <begin position="36"/>
        <end position="55"/>
    </location>
</feature>
<feature type="transmembrane region" description="Helical" evidence="1">
    <location>
        <begin position="7"/>
        <end position="30"/>
    </location>
</feature>
<keyword evidence="1" id="KW-0812">Transmembrane</keyword>
<keyword evidence="1" id="KW-1133">Transmembrane helix</keyword>
<dbReference type="Proteomes" id="UP001501777">
    <property type="component" value="Unassembled WGS sequence"/>
</dbReference>
<evidence type="ECO:0000313" key="2">
    <source>
        <dbReference type="EMBL" id="GAA2488424.1"/>
    </source>
</evidence>
<evidence type="ECO:0000256" key="1">
    <source>
        <dbReference type="SAM" id="Phobius"/>
    </source>
</evidence>
<comment type="caution">
    <text evidence="2">The sequence shown here is derived from an EMBL/GenBank/DDBJ whole genome shotgun (WGS) entry which is preliminary data.</text>
</comment>
<keyword evidence="3" id="KW-1185">Reference proteome</keyword>
<organism evidence="2 3">
    <name type="scientific">Streptomyces longisporus</name>
    <dbReference type="NCBI Taxonomy" id="1948"/>
    <lineage>
        <taxon>Bacteria</taxon>
        <taxon>Bacillati</taxon>
        <taxon>Actinomycetota</taxon>
        <taxon>Actinomycetes</taxon>
        <taxon>Kitasatosporales</taxon>
        <taxon>Streptomycetaceae</taxon>
        <taxon>Streptomyces</taxon>
    </lineage>
</organism>
<name>A0ABP5Z0V8_STRLO</name>